<evidence type="ECO:0000313" key="2">
    <source>
        <dbReference type="Proteomes" id="UP000036958"/>
    </source>
</evidence>
<comment type="caution">
    <text evidence="1">The sequence shown here is derived from an EMBL/GenBank/DDBJ whole genome shotgun (WGS) entry which is preliminary data.</text>
</comment>
<dbReference type="Gene3D" id="3.20.20.80">
    <property type="entry name" value="Glycosidases"/>
    <property type="match status" value="1"/>
</dbReference>
<gene>
    <name evidence="1" type="ORF">NC99_20330</name>
</gene>
<keyword evidence="2" id="KW-1185">Reference proteome</keyword>
<sequence length="490" mass="56344">MKTQRFESMRLIASAHILTFLVFFLACQSDPSEISEDIKKAQFANIDENLVIRPYIENPRYWQYQGEPVLLLGATNNDNLFQSADMKEQLDVLASIGGNYIRNTMSSRDEGDIWPFHKQADGLYDLEKWNDQYWKQFEELLKLTAERNIIVQIEVWDRFDFSQDFWQTNPFNPKNNINYSVSSGGMADEYPHHPGGDLQTFFHSLEGMPRYKPELDRIRAYQEKFVKKMLSYSLNYGHVLYCINNETNTPVEWGKYWINFIKNEAGRGLIYATDMFDRFLESQSCESCQEALLSPDEYAFVDASQLNWNVGQEHWDNLRWVMGQREKMSLRPVNSVKVYGKAASPGSNGGVQRFSRDVMGGFAAVRFHRPNTGNGLNESAIAAIKAVRKIETVSHFWSMEPKQELLRERESNEAYLTAKEGETYVLLFPGGGSVQLDLSSHPKTFYGRWISIATGEWGGEFELQGGQSQQISTSDSKGWFAVISDRDSFE</sequence>
<organism evidence="1 2">
    <name type="scientific">Sunxiuqinia dokdonensis</name>
    <dbReference type="NCBI Taxonomy" id="1409788"/>
    <lineage>
        <taxon>Bacteria</taxon>
        <taxon>Pseudomonadati</taxon>
        <taxon>Bacteroidota</taxon>
        <taxon>Bacteroidia</taxon>
        <taxon>Marinilabiliales</taxon>
        <taxon>Prolixibacteraceae</taxon>
        <taxon>Sunxiuqinia</taxon>
    </lineage>
</organism>
<accession>A0A0L8V9Q4</accession>
<proteinExistence type="predicted"/>
<dbReference type="InterPro" id="IPR017853">
    <property type="entry name" value="GH"/>
</dbReference>
<dbReference type="EMBL" id="LGIA01000148">
    <property type="protein sequence ID" value="KOH45171.1"/>
    <property type="molecule type" value="Genomic_DNA"/>
</dbReference>
<dbReference type="Proteomes" id="UP000036958">
    <property type="component" value="Unassembled WGS sequence"/>
</dbReference>
<evidence type="ECO:0008006" key="3">
    <source>
        <dbReference type="Google" id="ProtNLM"/>
    </source>
</evidence>
<name>A0A0L8V9Q4_9BACT</name>
<protein>
    <recommendedName>
        <fullName evidence="3">Collagen-binding domain-containing protein</fullName>
    </recommendedName>
</protein>
<dbReference type="AlphaFoldDB" id="A0A0L8V9Q4"/>
<dbReference type="SUPFAM" id="SSF51445">
    <property type="entry name" value="(Trans)glycosidases"/>
    <property type="match status" value="1"/>
</dbReference>
<reference evidence="2" key="1">
    <citation type="submission" date="2015-07" db="EMBL/GenBank/DDBJ databases">
        <title>Genome sequencing of Sunxiuqinia dokdonensis strain SK.</title>
        <authorList>
            <person name="Ahn S."/>
            <person name="Kim B.-C."/>
        </authorList>
    </citation>
    <scope>NUCLEOTIDE SEQUENCE [LARGE SCALE GENOMIC DNA]</scope>
    <source>
        <strain evidence="2">SK</strain>
    </source>
</reference>
<evidence type="ECO:0000313" key="1">
    <source>
        <dbReference type="EMBL" id="KOH45171.1"/>
    </source>
</evidence>
<dbReference type="STRING" id="1409788.NC99_20330"/>
<dbReference type="PROSITE" id="PS51257">
    <property type="entry name" value="PROKAR_LIPOPROTEIN"/>
    <property type="match status" value="1"/>
</dbReference>